<keyword evidence="3" id="KW-1185">Reference proteome</keyword>
<dbReference type="Gene3D" id="1.20.5.2950">
    <property type="match status" value="1"/>
</dbReference>
<dbReference type="eggNOG" id="COG1390">
    <property type="taxonomic scope" value="Bacteria"/>
</dbReference>
<name>A0A0A2G7W4_9PORP</name>
<dbReference type="EMBL" id="JQZW01000006">
    <property type="protein sequence ID" value="KGN98465.1"/>
    <property type="molecule type" value="Genomic_DNA"/>
</dbReference>
<evidence type="ECO:0000313" key="3">
    <source>
        <dbReference type="Proteomes" id="UP000030134"/>
    </source>
</evidence>
<proteinExistence type="predicted"/>
<dbReference type="Proteomes" id="UP000030134">
    <property type="component" value="Unassembled WGS sequence"/>
</dbReference>
<evidence type="ECO:0000313" key="2">
    <source>
        <dbReference type="EMBL" id="KGN98465.1"/>
    </source>
</evidence>
<accession>A0A0A2G7W4</accession>
<gene>
    <name evidence="2" type="ORF">HQ36_02330</name>
</gene>
<dbReference type="RefSeq" id="WP_025843076.1">
    <property type="nucleotide sequence ID" value="NZ_JQZW01000006.1"/>
</dbReference>
<keyword evidence="1" id="KW-0175">Coiled coil</keyword>
<feature type="coiled-coil region" evidence="1">
    <location>
        <begin position="14"/>
        <end position="70"/>
    </location>
</feature>
<evidence type="ECO:0000256" key="1">
    <source>
        <dbReference type="SAM" id="Coils"/>
    </source>
</evidence>
<comment type="caution">
    <text evidence="2">The sequence shown here is derived from an EMBL/GenBank/DDBJ whole genome shotgun (WGS) entry which is preliminary data.</text>
</comment>
<dbReference type="AlphaFoldDB" id="A0A0A2G7W4"/>
<sequence>MDAKIRELTDKIFNEGVEKGKQQANQLIAEAEQKSQDILSMAKTEADRILKEAEKTASELKKNTESELRLYAGQTLEALKAAVVDSITDKIVNANIKSATENPDFMRSVILKVVQNWTPGEEVIIETADAKALETYFASNVKDLLDRTVTVQEAAGYTTNFVLKPKDGAYKVEFGQEELVAFFKNFLRPRLVEMLF</sequence>
<dbReference type="STRING" id="266762.HQ36_02330"/>
<reference evidence="2 3" key="1">
    <citation type="submission" date="2014-08" db="EMBL/GenBank/DDBJ databases">
        <title>Porphyromonas gingivicanis strain:COT-022_OH1391 Genome sequencing.</title>
        <authorList>
            <person name="Wallis C."/>
            <person name="Deusch O."/>
            <person name="O'Flynn C."/>
            <person name="Davis I."/>
            <person name="Jospin G."/>
            <person name="Darling A.E."/>
            <person name="Coil D.A."/>
            <person name="Alexiev A."/>
            <person name="Horsfall A."/>
            <person name="Kirkwood N."/>
            <person name="Harris S."/>
            <person name="Eisen J.A."/>
        </authorList>
    </citation>
    <scope>NUCLEOTIDE SEQUENCE [LARGE SCALE GENOMIC DNA]</scope>
    <source>
        <strain evidence="3">COT-022 OH1391</strain>
    </source>
</reference>
<dbReference type="SUPFAM" id="SSF160527">
    <property type="entry name" value="V-type ATPase subunit E-like"/>
    <property type="match status" value="1"/>
</dbReference>
<organism evidence="2 3">
    <name type="scientific">Porphyromonas gingivicanis</name>
    <dbReference type="NCBI Taxonomy" id="266762"/>
    <lineage>
        <taxon>Bacteria</taxon>
        <taxon>Pseudomonadati</taxon>
        <taxon>Bacteroidota</taxon>
        <taxon>Bacteroidia</taxon>
        <taxon>Bacteroidales</taxon>
        <taxon>Porphyromonadaceae</taxon>
        <taxon>Porphyromonas</taxon>
    </lineage>
</organism>
<protein>
    <submittedName>
        <fullName evidence="2">ATP synthase subunit E</fullName>
    </submittedName>
</protein>
<dbReference type="OrthoDB" id="1093377at2"/>